<accession>V5BFC7</accession>
<reference evidence="1 2" key="1">
    <citation type="journal article" date="2014" name="Genome Announc.">
        <title>Trypanosoma cruzi Clone Dm28c Draft Genome Sequence.</title>
        <authorList>
            <person name="Grisard E.C."/>
            <person name="Teixeira S.M."/>
            <person name="de Almeida L.G."/>
            <person name="Stoco P.H."/>
            <person name="Gerber A.L."/>
            <person name="Talavera-Lopez C."/>
            <person name="Lima O.C."/>
            <person name="Andersson B."/>
            <person name="de Vasconcelos A.T."/>
        </authorList>
    </citation>
    <scope>NUCLEOTIDE SEQUENCE [LARGE SCALE GENOMIC DNA]</scope>
    <source>
        <strain evidence="1 2">Dm28c</strain>
    </source>
</reference>
<organism evidence="1 2">
    <name type="scientific">Trypanosoma cruzi Dm28c</name>
    <dbReference type="NCBI Taxonomy" id="1416333"/>
    <lineage>
        <taxon>Eukaryota</taxon>
        <taxon>Discoba</taxon>
        <taxon>Euglenozoa</taxon>
        <taxon>Kinetoplastea</taxon>
        <taxon>Metakinetoplastina</taxon>
        <taxon>Trypanosomatida</taxon>
        <taxon>Trypanosomatidae</taxon>
        <taxon>Trypanosoma</taxon>
        <taxon>Schizotrypanum</taxon>
    </lineage>
</organism>
<evidence type="ECO:0000313" key="2">
    <source>
        <dbReference type="Proteomes" id="UP000017861"/>
    </source>
</evidence>
<name>V5BFC7_TRYCR</name>
<comment type="caution">
    <text evidence="1">The sequence shown here is derived from an EMBL/GenBank/DDBJ whole genome shotgun (WGS) entry which is preliminary data.</text>
</comment>
<gene>
    <name evidence="1" type="ORF">TCDM_09092</name>
</gene>
<dbReference type="Proteomes" id="UP000017861">
    <property type="component" value="Unassembled WGS sequence"/>
</dbReference>
<dbReference type="AlphaFoldDB" id="V5BFC7"/>
<sequence length="259" mass="28500">MKVCVPPWAHGALCLAGILLRSGGSCLQRQSRCAELAFFLLCFELCGVRALWHHFWRRDILTVGVIVPGVGGQHLGNARLLATLRALKECRGLCCRLQLCFGAFVCVHVRYWTRFRFGTESTGRALGRDGCSRIFIFPGRFLLDSEQSCLWQCRWRSLGPACWSYNAVRKQHKSSFGLGCAVCGGGAVGVPSLALILAQVVGGGSGEILGRSGLPEKLNSRRALEQVMPKTLAMCVKIRVRHLRPTPTAFAWDSGLQWP</sequence>
<evidence type="ECO:0000313" key="1">
    <source>
        <dbReference type="EMBL" id="ESS63133.1"/>
    </source>
</evidence>
<protein>
    <submittedName>
        <fullName evidence="1">Uncharacterized protein</fullName>
    </submittedName>
</protein>
<dbReference type="EMBL" id="AYLP01000141">
    <property type="protein sequence ID" value="ESS63133.1"/>
    <property type="molecule type" value="Genomic_DNA"/>
</dbReference>
<dbReference type="VEuPathDB" id="TriTrypDB:TCDM_09092"/>
<proteinExistence type="predicted"/>